<dbReference type="PROSITE" id="PS50928">
    <property type="entry name" value="ABC_TM1"/>
    <property type="match status" value="1"/>
</dbReference>
<comment type="subcellular location">
    <subcellularLocation>
        <location evidence="1 7">Cell membrane</location>
        <topology evidence="1 7">Multi-pass membrane protein</topology>
    </subcellularLocation>
</comment>
<evidence type="ECO:0000259" key="8">
    <source>
        <dbReference type="PROSITE" id="PS50928"/>
    </source>
</evidence>
<keyword evidence="3" id="KW-1003">Cell membrane</keyword>
<keyword evidence="5 7" id="KW-1133">Transmembrane helix</keyword>
<dbReference type="GO" id="GO:0055085">
    <property type="term" value="P:transmembrane transport"/>
    <property type="evidence" value="ECO:0007669"/>
    <property type="project" value="InterPro"/>
</dbReference>
<comment type="caution">
    <text evidence="9">The sequence shown here is derived from an EMBL/GenBank/DDBJ whole genome shotgun (WGS) entry which is preliminary data.</text>
</comment>
<dbReference type="GO" id="GO:0005886">
    <property type="term" value="C:plasma membrane"/>
    <property type="evidence" value="ECO:0007669"/>
    <property type="project" value="UniProtKB-SubCell"/>
</dbReference>
<accession>A0A7V4TJ84</accession>
<keyword evidence="6 7" id="KW-0472">Membrane</keyword>
<dbReference type="CDD" id="cd06261">
    <property type="entry name" value="TM_PBP2"/>
    <property type="match status" value="1"/>
</dbReference>
<feature type="transmembrane region" description="Helical" evidence="7">
    <location>
        <begin position="219"/>
        <end position="240"/>
    </location>
</feature>
<name>A0A7V4TJ84_9BACT</name>
<dbReference type="Gene3D" id="1.10.3720.10">
    <property type="entry name" value="MetI-like"/>
    <property type="match status" value="1"/>
</dbReference>
<feature type="transmembrane region" description="Helical" evidence="7">
    <location>
        <begin position="80"/>
        <end position="102"/>
    </location>
</feature>
<keyword evidence="2 7" id="KW-0813">Transport</keyword>
<dbReference type="InterPro" id="IPR035906">
    <property type="entry name" value="MetI-like_sf"/>
</dbReference>
<reference evidence="9" key="1">
    <citation type="journal article" date="2020" name="mSystems">
        <title>Genome- and Community-Level Interaction Insights into Carbon Utilization and Element Cycling Functions of Hydrothermarchaeota in Hydrothermal Sediment.</title>
        <authorList>
            <person name="Zhou Z."/>
            <person name="Liu Y."/>
            <person name="Xu W."/>
            <person name="Pan J."/>
            <person name="Luo Z.H."/>
            <person name="Li M."/>
        </authorList>
    </citation>
    <scope>NUCLEOTIDE SEQUENCE [LARGE SCALE GENOMIC DNA]</scope>
    <source>
        <strain evidence="9">SpSt-82</strain>
    </source>
</reference>
<proteinExistence type="inferred from homology"/>
<dbReference type="Pfam" id="PF00528">
    <property type="entry name" value="BPD_transp_1"/>
    <property type="match status" value="1"/>
</dbReference>
<gene>
    <name evidence="9" type="ORF">ENW11_05220</name>
</gene>
<feature type="transmembrane region" description="Helical" evidence="7">
    <location>
        <begin position="21"/>
        <end position="46"/>
    </location>
</feature>
<protein>
    <submittedName>
        <fullName evidence="9">Sugar ABC transporter permease</fullName>
    </submittedName>
</protein>
<dbReference type="InterPro" id="IPR051393">
    <property type="entry name" value="ABC_transporter_permease"/>
</dbReference>
<feature type="transmembrane region" description="Helical" evidence="7">
    <location>
        <begin position="272"/>
        <end position="291"/>
    </location>
</feature>
<comment type="similarity">
    <text evidence="7">Belongs to the binding-protein-dependent transport system permease family.</text>
</comment>
<dbReference type="EMBL" id="DTIY01000033">
    <property type="protein sequence ID" value="HGY39190.1"/>
    <property type="molecule type" value="Genomic_DNA"/>
</dbReference>
<evidence type="ECO:0000313" key="9">
    <source>
        <dbReference type="EMBL" id="HGY39190.1"/>
    </source>
</evidence>
<evidence type="ECO:0000256" key="2">
    <source>
        <dbReference type="ARBA" id="ARBA00022448"/>
    </source>
</evidence>
<feature type="domain" description="ABC transmembrane type-1" evidence="8">
    <location>
        <begin position="76"/>
        <end position="288"/>
    </location>
</feature>
<evidence type="ECO:0000256" key="6">
    <source>
        <dbReference type="ARBA" id="ARBA00023136"/>
    </source>
</evidence>
<evidence type="ECO:0000256" key="1">
    <source>
        <dbReference type="ARBA" id="ARBA00004651"/>
    </source>
</evidence>
<dbReference type="PANTHER" id="PTHR30193:SF37">
    <property type="entry name" value="INNER MEMBRANE ABC TRANSPORTER PERMEASE PROTEIN YCJO"/>
    <property type="match status" value="1"/>
</dbReference>
<dbReference type="SUPFAM" id="SSF161098">
    <property type="entry name" value="MetI-like"/>
    <property type="match status" value="1"/>
</dbReference>
<dbReference type="PANTHER" id="PTHR30193">
    <property type="entry name" value="ABC TRANSPORTER PERMEASE PROTEIN"/>
    <property type="match status" value="1"/>
</dbReference>
<organism evidence="9">
    <name type="scientific">Candidatus Caldatribacterium saccharofermentans</name>
    <dbReference type="NCBI Taxonomy" id="1454753"/>
    <lineage>
        <taxon>Bacteria</taxon>
        <taxon>Pseudomonadati</taxon>
        <taxon>Atribacterota</taxon>
        <taxon>Atribacteria</taxon>
        <taxon>Atribacterales</taxon>
        <taxon>Candidatus Caldatribacteriaceae</taxon>
        <taxon>Candidatus Caldatribacterium</taxon>
    </lineage>
</organism>
<dbReference type="AlphaFoldDB" id="A0A7V4TJ84"/>
<evidence type="ECO:0000256" key="4">
    <source>
        <dbReference type="ARBA" id="ARBA00022692"/>
    </source>
</evidence>
<sequence>MRRISGWLVRRRREGGPIAPFLLPYLSFFSVFIAAPLVMGFLLSFYKWDLLSAPKFLGFGNYLYLLFRDSKFWTAVRNTFVFAGISTPLLLVVPLLFAIALNRDFRGRLWAMIGLIAPSFFPSAAVLLVWSWMLDVKVGIINYYFQRWGLQPPAWLSDPATTWLIIIGITLWWSSGFNTILYLSALQKIPKEQYEAAALDGAGSWAQFWHITVPWLRNVMVFISTMQVLSSFMIFDQIYILTSGGPYGQTRTIVYYLYETGFQRFQMGRASAMSWLLFGFIAVFAIAQLEVMTKRVRAAE</sequence>
<evidence type="ECO:0000256" key="7">
    <source>
        <dbReference type="RuleBase" id="RU363032"/>
    </source>
</evidence>
<dbReference type="RefSeq" id="WP_427366576.1">
    <property type="nucleotide sequence ID" value="NZ_CP187957.1"/>
</dbReference>
<feature type="transmembrane region" description="Helical" evidence="7">
    <location>
        <begin position="109"/>
        <end position="133"/>
    </location>
</feature>
<keyword evidence="4 7" id="KW-0812">Transmembrane</keyword>
<feature type="transmembrane region" description="Helical" evidence="7">
    <location>
        <begin position="160"/>
        <end position="183"/>
    </location>
</feature>
<evidence type="ECO:0000256" key="3">
    <source>
        <dbReference type="ARBA" id="ARBA00022475"/>
    </source>
</evidence>
<evidence type="ECO:0000256" key="5">
    <source>
        <dbReference type="ARBA" id="ARBA00022989"/>
    </source>
</evidence>
<dbReference type="InterPro" id="IPR000515">
    <property type="entry name" value="MetI-like"/>
</dbReference>